<dbReference type="FunFam" id="1.10.10.10:FF:000001">
    <property type="entry name" value="LysR family transcriptional regulator"/>
    <property type="match status" value="1"/>
</dbReference>
<evidence type="ECO:0000256" key="4">
    <source>
        <dbReference type="ARBA" id="ARBA00023163"/>
    </source>
</evidence>
<dbReference type="GO" id="GO:0003700">
    <property type="term" value="F:DNA-binding transcription factor activity"/>
    <property type="evidence" value="ECO:0007669"/>
    <property type="project" value="InterPro"/>
</dbReference>
<gene>
    <name evidence="6" type="ORF">EHS13_21155</name>
</gene>
<keyword evidence="3" id="KW-0238">DNA-binding</keyword>
<protein>
    <submittedName>
        <fullName evidence="6">LysR family transcriptional regulator</fullName>
    </submittedName>
</protein>
<organism evidence="6 7">
    <name type="scientific">Paenibacillus psychroresistens</name>
    <dbReference type="NCBI Taxonomy" id="1778678"/>
    <lineage>
        <taxon>Bacteria</taxon>
        <taxon>Bacillati</taxon>
        <taxon>Bacillota</taxon>
        <taxon>Bacilli</taxon>
        <taxon>Bacillales</taxon>
        <taxon>Paenibacillaceae</taxon>
        <taxon>Paenibacillus</taxon>
    </lineage>
</organism>
<keyword evidence="2" id="KW-0805">Transcription regulation</keyword>
<evidence type="ECO:0000313" key="6">
    <source>
        <dbReference type="EMBL" id="QGQ97212.1"/>
    </source>
</evidence>
<dbReference type="InterPro" id="IPR050950">
    <property type="entry name" value="HTH-type_LysR_regulators"/>
</dbReference>
<dbReference type="Proteomes" id="UP000426246">
    <property type="component" value="Chromosome"/>
</dbReference>
<dbReference type="GO" id="GO:0005829">
    <property type="term" value="C:cytosol"/>
    <property type="evidence" value="ECO:0007669"/>
    <property type="project" value="TreeGrafter"/>
</dbReference>
<reference evidence="7" key="1">
    <citation type="submission" date="2018-11" db="EMBL/GenBank/DDBJ databases">
        <title>Complete genome sequence of Paenibacillus sp. ML311-T8.</title>
        <authorList>
            <person name="Nam Y.-D."/>
            <person name="Kang J."/>
            <person name="Chung W.-H."/>
            <person name="Park Y.S."/>
        </authorList>
    </citation>
    <scope>NUCLEOTIDE SEQUENCE [LARGE SCALE GENOMIC DNA]</scope>
    <source>
        <strain evidence="7">ML311-T8</strain>
    </source>
</reference>
<dbReference type="InterPro" id="IPR005119">
    <property type="entry name" value="LysR_subst-bd"/>
</dbReference>
<dbReference type="Gene3D" id="1.10.10.10">
    <property type="entry name" value="Winged helix-like DNA-binding domain superfamily/Winged helix DNA-binding domain"/>
    <property type="match status" value="1"/>
</dbReference>
<dbReference type="EMBL" id="CP034235">
    <property type="protein sequence ID" value="QGQ97212.1"/>
    <property type="molecule type" value="Genomic_DNA"/>
</dbReference>
<dbReference type="Pfam" id="PF03466">
    <property type="entry name" value="LysR_substrate"/>
    <property type="match status" value="1"/>
</dbReference>
<dbReference type="PROSITE" id="PS50931">
    <property type="entry name" value="HTH_LYSR"/>
    <property type="match status" value="1"/>
</dbReference>
<dbReference type="KEGG" id="ppsc:EHS13_21155"/>
<dbReference type="PANTHER" id="PTHR30419:SF8">
    <property type="entry name" value="NITROGEN ASSIMILATION TRANSCRIPTIONAL ACTIVATOR-RELATED"/>
    <property type="match status" value="1"/>
</dbReference>
<proteinExistence type="inferred from homology"/>
<evidence type="ECO:0000256" key="3">
    <source>
        <dbReference type="ARBA" id="ARBA00023125"/>
    </source>
</evidence>
<dbReference type="Pfam" id="PF00126">
    <property type="entry name" value="HTH_1"/>
    <property type="match status" value="1"/>
</dbReference>
<dbReference type="AlphaFoldDB" id="A0A6B8RND4"/>
<dbReference type="Gene3D" id="3.40.190.290">
    <property type="match status" value="1"/>
</dbReference>
<dbReference type="SUPFAM" id="SSF53850">
    <property type="entry name" value="Periplasmic binding protein-like II"/>
    <property type="match status" value="1"/>
</dbReference>
<evidence type="ECO:0000313" key="7">
    <source>
        <dbReference type="Proteomes" id="UP000426246"/>
    </source>
</evidence>
<feature type="domain" description="HTH lysR-type" evidence="5">
    <location>
        <begin position="1"/>
        <end position="58"/>
    </location>
</feature>
<dbReference type="InterPro" id="IPR036390">
    <property type="entry name" value="WH_DNA-bd_sf"/>
</dbReference>
<dbReference type="GO" id="GO:0003677">
    <property type="term" value="F:DNA binding"/>
    <property type="evidence" value="ECO:0007669"/>
    <property type="project" value="UniProtKB-KW"/>
</dbReference>
<dbReference type="PANTHER" id="PTHR30419">
    <property type="entry name" value="HTH-TYPE TRANSCRIPTIONAL REGULATOR YBHD"/>
    <property type="match status" value="1"/>
</dbReference>
<dbReference type="PRINTS" id="PR00039">
    <property type="entry name" value="HTHLYSR"/>
</dbReference>
<dbReference type="InterPro" id="IPR036388">
    <property type="entry name" value="WH-like_DNA-bd_sf"/>
</dbReference>
<name>A0A6B8RND4_9BACL</name>
<evidence type="ECO:0000259" key="5">
    <source>
        <dbReference type="PROSITE" id="PS50931"/>
    </source>
</evidence>
<evidence type="ECO:0000256" key="1">
    <source>
        <dbReference type="ARBA" id="ARBA00009437"/>
    </source>
</evidence>
<comment type="similarity">
    <text evidence="1">Belongs to the LysR transcriptional regulatory family.</text>
</comment>
<keyword evidence="4" id="KW-0804">Transcription</keyword>
<evidence type="ECO:0000256" key="2">
    <source>
        <dbReference type="ARBA" id="ARBA00023015"/>
    </source>
</evidence>
<dbReference type="RefSeq" id="WP_155702314.1">
    <property type="nucleotide sequence ID" value="NZ_CP034235.1"/>
</dbReference>
<sequence length="294" mass="33365">MEIRQLEYFMEICKELHFTRASVNLGVTQPTLSHQIKALEDEVGTLLFDRIGKKTAITEAGTILLKHCRNVFNSLESARGEISELQLLLQGNLSIGALTGELNQLVSTLLVDFHKSYPQIKLKVIGSDNLIERVIQNEIDFAVTILPTHDERISTELLYEEELYLIVSSQHPLAQTEKVDLDDIIQLPLILFPKTYRCRQQIDDTCQLKGIILKPIIETDTPETIVNLVETQAGVSILSKTLINIWNNKNIKIIKIENPAICRQVGLIYHKEKYIGSAAREFMSLIKKLKVSDF</sequence>
<dbReference type="InterPro" id="IPR000847">
    <property type="entry name" value="LysR_HTH_N"/>
</dbReference>
<dbReference type="SUPFAM" id="SSF46785">
    <property type="entry name" value="Winged helix' DNA-binding domain"/>
    <property type="match status" value="1"/>
</dbReference>
<dbReference type="CDD" id="cd05466">
    <property type="entry name" value="PBP2_LTTR_substrate"/>
    <property type="match status" value="1"/>
</dbReference>
<dbReference type="OrthoDB" id="9803735at2"/>
<keyword evidence="7" id="KW-1185">Reference proteome</keyword>
<accession>A0A6B8RND4</accession>